<accession>A0AAU7DPL9</accession>
<evidence type="ECO:0000256" key="4">
    <source>
        <dbReference type="PIRSR" id="PIRSR606118-50"/>
    </source>
</evidence>
<evidence type="ECO:0000256" key="3">
    <source>
        <dbReference type="ARBA" id="ARBA00023172"/>
    </source>
</evidence>
<dbReference type="SUPFAM" id="SSF53041">
    <property type="entry name" value="Resolvase-like"/>
    <property type="match status" value="1"/>
</dbReference>
<dbReference type="RefSeq" id="WP_348263929.1">
    <property type="nucleotide sequence ID" value="NZ_CP121196.1"/>
</dbReference>
<keyword evidence="1" id="KW-0229">DNA integration</keyword>
<dbReference type="PANTHER" id="PTHR30461:SF2">
    <property type="entry name" value="SERINE RECOMBINASE PINE-RELATED"/>
    <property type="match status" value="1"/>
</dbReference>
<dbReference type="PROSITE" id="PS51736">
    <property type="entry name" value="RECOMBINASES_3"/>
    <property type="match status" value="1"/>
</dbReference>
<evidence type="ECO:0000313" key="7">
    <source>
        <dbReference type="EMBL" id="XBH18706.1"/>
    </source>
</evidence>
<dbReference type="PROSITE" id="PS00397">
    <property type="entry name" value="RECOMBINASES_1"/>
    <property type="match status" value="1"/>
</dbReference>
<dbReference type="EMBL" id="CP121196">
    <property type="protein sequence ID" value="XBH18706.1"/>
    <property type="molecule type" value="Genomic_DNA"/>
</dbReference>
<dbReference type="GO" id="GO:0003677">
    <property type="term" value="F:DNA binding"/>
    <property type="evidence" value="ECO:0007669"/>
    <property type="project" value="UniProtKB-KW"/>
</dbReference>
<evidence type="ECO:0000259" key="6">
    <source>
        <dbReference type="PROSITE" id="PS51736"/>
    </source>
</evidence>
<name>A0AAU7DPL9_9BACT</name>
<dbReference type="AlphaFoldDB" id="A0AAU7DPL9"/>
<dbReference type="EMBL" id="CP121196">
    <property type="protein sequence ID" value="XBH18713.1"/>
    <property type="molecule type" value="Genomic_DNA"/>
</dbReference>
<protein>
    <submittedName>
        <fullName evidence="7">Recombinase family protein</fullName>
    </submittedName>
</protein>
<proteinExistence type="predicted"/>
<dbReference type="PANTHER" id="PTHR30461">
    <property type="entry name" value="DNA-INVERTASE FROM LAMBDOID PROPHAGE"/>
    <property type="match status" value="1"/>
</dbReference>
<organism evidence="7">
    <name type="scientific">Telmatobacter sp. DSM 110680</name>
    <dbReference type="NCBI Taxonomy" id="3036704"/>
    <lineage>
        <taxon>Bacteria</taxon>
        <taxon>Pseudomonadati</taxon>
        <taxon>Acidobacteriota</taxon>
        <taxon>Terriglobia</taxon>
        <taxon>Terriglobales</taxon>
        <taxon>Acidobacteriaceae</taxon>
        <taxon>Telmatobacter</taxon>
    </lineage>
</organism>
<dbReference type="CDD" id="cd03768">
    <property type="entry name" value="SR_ResInv"/>
    <property type="match status" value="1"/>
</dbReference>
<dbReference type="InterPro" id="IPR006118">
    <property type="entry name" value="Recombinase_CS"/>
</dbReference>
<evidence type="ECO:0000256" key="2">
    <source>
        <dbReference type="ARBA" id="ARBA00023125"/>
    </source>
</evidence>
<dbReference type="GO" id="GO:0000150">
    <property type="term" value="F:DNA strand exchange activity"/>
    <property type="evidence" value="ECO:0007669"/>
    <property type="project" value="InterPro"/>
</dbReference>
<dbReference type="GO" id="GO:0015074">
    <property type="term" value="P:DNA integration"/>
    <property type="evidence" value="ECO:0007669"/>
    <property type="project" value="UniProtKB-KW"/>
</dbReference>
<reference evidence="7" key="1">
    <citation type="submission" date="2023-03" db="EMBL/GenBank/DDBJ databases">
        <title>Edaphobacter sp.</title>
        <authorList>
            <person name="Huber K.J."/>
            <person name="Papendorf J."/>
            <person name="Pilke C."/>
            <person name="Bunk B."/>
            <person name="Sproeer C."/>
            <person name="Pester M."/>
        </authorList>
    </citation>
    <scope>NUCLEOTIDE SEQUENCE</scope>
    <source>
        <strain evidence="7">DSM 110680</strain>
    </source>
</reference>
<gene>
    <name evidence="7" type="ORF">P8935_05185</name>
    <name evidence="8" type="ORF">P8935_05220</name>
</gene>
<dbReference type="Gene3D" id="3.40.50.1390">
    <property type="entry name" value="Resolvase, N-terminal catalytic domain"/>
    <property type="match status" value="1"/>
</dbReference>
<dbReference type="InterPro" id="IPR036162">
    <property type="entry name" value="Resolvase-like_N_sf"/>
</dbReference>
<evidence type="ECO:0000313" key="8">
    <source>
        <dbReference type="EMBL" id="XBH18713.1"/>
    </source>
</evidence>
<evidence type="ECO:0000256" key="1">
    <source>
        <dbReference type="ARBA" id="ARBA00022908"/>
    </source>
</evidence>
<sequence>MKRAALYLRVSTVDQHPETQVYDLQQMAAQRGYEIAKEYTDRISGAKARRPGLDEMMRDARRGRFDVVMVWACDRIARSTRHFLEVLDELNRLNIEFISFREQIDTGGPLGRAIVVIIGAIAELERSLIVERVRAGMRRARLEGRHIGRPALDLDHAAIRRDRQRGMSLGQLAREHRVSRTTIHRVLHEHARTAQENVA</sequence>
<feature type="domain" description="Resolvase/invertase-type recombinase catalytic" evidence="6">
    <location>
        <begin position="3"/>
        <end position="144"/>
    </location>
</feature>
<keyword evidence="3" id="KW-0233">DNA recombination</keyword>
<feature type="active site" description="O-(5'-phospho-DNA)-serine intermediate" evidence="4 5">
    <location>
        <position position="11"/>
    </location>
</feature>
<keyword evidence="2" id="KW-0238">DNA-binding</keyword>
<evidence type="ECO:0000256" key="5">
    <source>
        <dbReference type="PROSITE-ProRule" id="PRU10137"/>
    </source>
</evidence>
<dbReference type="InterPro" id="IPR050639">
    <property type="entry name" value="SSR_resolvase"/>
</dbReference>
<dbReference type="SMART" id="SM00857">
    <property type="entry name" value="Resolvase"/>
    <property type="match status" value="1"/>
</dbReference>
<dbReference type="InterPro" id="IPR006119">
    <property type="entry name" value="Resolv_N"/>
</dbReference>
<dbReference type="Pfam" id="PF00239">
    <property type="entry name" value="Resolvase"/>
    <property type="match status" value="1"/>
</dbReference>